<accession>A0A8J2JH89</accession>
<feature type="non-terminal residue" evidence="1">
    <location>
        <position position="1"/>
    </location>
</feature>
<name>A0A8J2JH89_9HEXA</name>
<evidence type="ECO:0000313" key="1">
    <source>
        <dbReference type="EMBL" id="CAG7692494.1"/>
    </source>
</evidence>
<dbReference type="EMBL" id="CAJVCH010022045">
    <property type="protein sequence ID" value="CAG7692494.1"/>
    <property type="molecule type" value="Genomic_DNA"/>
</dbReference>
<gene>
    <name evidence="1" type="ORF">AFUS01_LOCUS3651</name>
</gene>
<evidence type="ECO:0000313" key="2">
    <source>
        <dbReference type="Proteomes" id="UP000708208"/>
    </source>
</evidence>
<organism evidence="1 2">
    <name type="scientific">Allacma fusca</name>
    <dbReference type="NCBI Taxonomy" id="39272"/>
    <lineage>
        <taxon>Eukaryota</taxon>
        <taxon>Metazoa</taxon>
        <taxon>Ecdysozoa</taxon>
        <taxon>Arthropoda</taxon>
        <taxon>Hexapoda</taxon>
        <taxon>Collembola</taxon>
        <taxon>Symphypleona</taxon>
        <taxon>Sminthuridae</taxon>
        <taxon>Allacma</taxon>
    </lineage>
</organism>
<comment type="caution">
    <text evidence="1">The sequence shown here is derived from an EMBL/GenBank/DDBJ whole genome shotgun (WGS) entry which is preliminary data.</text>
</comment>
<dbReference type="Proteomes" id="UP000708208">
    <property type="component" value="Unassembled WGS sequence"/>
</dbReference>
<protein>
    <submittedName>
        <fullName evidence="1">Uncharacterized protein</fullName>
    </submittedName>
</protein>
<sequence length="59" mass="6985">IKEFNANSGELYEDVVNSTQEIYYKFNLAGMPFYEEMKIQVRTSVAEESKDETRHYPLM</sequence>
<proteinExistence type="predicted"/>
<keyword evidence="2" id="KW-1185">Reference proteome</keyword>
<dbReference type="AlphaFoldDB" id="A0A8J2JH89"/>
<dbReference type="OrthoDB" id="416618at2759"/>
<reference evidence="1" key="1">
    <citation type="submission" date="2021-06" db="EMBL/GenBank/DDBJ databases">
        <authorList>
            <person name="Hodson N. C."/>
            <person name="Mongue J. A."/>
            <person name="Jaron S. K."/>
        </authorList>
    </citation>
    <scope>NUCLEOTIDE SEQUENCE</scope>
</reference>
<feature type="non-terminal residue" evidence="1">
    <location>
        <position position="59"/>
    </location>
</feature>